<evidence type="ECO:0000313" key="1">
    <source>
        <dbReference type="EMBL" id="KOF63806.1"/>
    </source>
</evidence>
<dbReference type="EMBL" id="KQ430678">
    <property type="protein sequence ID" value="KOF63806.1"/>
    <property type="molecule type" value="Genomic_DNA"/>
</dbReference>
<reference evidence="1" key="1">
    <citation type="submission" date="2015-07" db="EMBL/GenBank/DDBJ databases">
        <title>MeaNS - Measles Nucleotide Surveillance Program.</title>
        <authorList>
            <person name="Tran T."/>
            <person name="Druce J."/>
        </authorList>
    </citation>
    <scope>NUCLEOTIDE SEQUENCE</scope>
    <source>
        <strain evidence="1">UCB-OBI-ISO-001</strain>
        <tissue evidence="1">Gonad</tissue>
    </source>
</reference>
<protein>
    <submittedName>
        <fullName evidence="1">Uncharacterized protein</fullName>
    </submittedName>
</protein>
<name>A0A0L8FIS4_OCTBM</name>
<accession>A0A0L8FIS4</accession>
<dbReference type="AlphaFoldDB" id="A0A0L8FIS4"/>
<sequence length="52" mass="6240">MQIYMNFYICVRRMRAFLCLSVQGLNVCLIYAFRFSSLYETLNFRKKSLSSL</sequence>
<organism evidence="1">
    <name type="scientific">Octopus bimaculoides</name>
    <name type="common">California two-spotted octopus</name>
    <dbReference type="NCBI Taxonomy" id="37653"/>
    <lineage>
        <taxon>Eukaryota</taxon>
        <taxon>Metazoa</taxon>
        <taxon>Spiralia</taxon>
        <taxon>Lophotrochozoa</taxon>
        <taxon>Mollusca</taxon>
        <taxon>Cephalopoda</taxon>
        <taxon>Coleoidea</taxon>
        <taxon>Octopodiformes</taxon>
        <taxon>Octopoda</taxon>
        <taxon>Incirrata</taxon>
        <taxon>Octopodidae</taxon>
        <taxon>Octopus</taxon>
    </lineage>
</organism>
<gene>
    <name evidence="1" type="ORF">OCBIM_22018389mg</name>
</gene>
<proteinExistence type="predicted"/>